<dbReference type="EMBL" id="ABEU02000016">
    <property type="protein sequence ID" value="PNR37260.1"/>
    <property type="molecule type" value="Genomic_DNA"/>
</dbReference>
<dbReference type="GO" id="GO:0004674">
    <property type="term" value="F:protein serine/threonine kinase activity"/>
    <property type="evidence" value="ECO:0000318"/>
    <property type="project" value="GO_Central"/>
</dbReference>
<organism evidence="2">
    <name type="scientific">Physcomitrium patens</name>
    <name type="common">Spreading-leaved earth moss</name>
    <name type="synonym">Physcomitrella patens</name>
    <dbReference type="NCBI Taxonomy" id="3218"/>
    <lineage>
        <taxon>Eukaryota</taxon>
        <taxon>Viridiplantae</taxon>
        <taxon>Streptophyta</taxon>
        <taxon>Embryophyta</taxon>
        <taxon>Bryophyta</taxon>
        <taxon>Bryophytina</taxon>
        <taxon>Bryopsida</taxon>
        <taxon>Funariidae</taxon>
        <taxon>Funariales</taxon>
        <taxon>Funariaceae</taxon>
        <taxon>Physcomitrium</taxon>
    </lineage>
</organism>
<dbReference type="SUPFAM" id="SSF56112">
    <property type="entry name" value="Protein kinase-like (PK-like)"/>
    <property type="match status" value="1"/>
</dbReference>
<proteinExistence type="predicted"/>
<gene>
    <name evidence="2" type="ORF">PHYPA_020368</name>
</gene>
<dbReference type="AlphaFoldDB" id="A0A2K1J6V9"/>
<reference evidence="2 4" key="2">
    <citation type="journal article" date="2018" name="Plant J.">
        <title>The Physcomitrella patens chromosome-scale assembly reveals moss genome structure and evolution.</title>
        <authorList>
            <person name="Lang D."/>
            <person name="Ullrich K.K."/>
            <person name="Murat F."/>
            <person name="Fuchs J."/>
            <person name="Jenkins J."/>
            <person name="Haas F.B."/>
            <person name="Piednoel M."/>
            <person name="Gundlach H."/>
            <person name="Van Bel M."/>
            <person name="Meyberg R."/>
            <person name="Vives C."/>
            <person name="Morata J."/>
            <person name="Symeonidi A."/>
            <person name="Hiss M."/>
            <person name="Muchero W."/>
            <person name="Kamisugi Y."/>
            <person name="Saleh O."/>
            <person name="Blanc G."/>
            <person name="Decker E.L."/>
            <person name="van Gessel N."/>
            <person name="Grimwood J."/>
            <person name="Hayes R.D."/>
            <person name="Graham S.W."/>
            <person name="Gunter L.E."/>
            <person name="McDaniel S.F."/>
            <person name="Hoernstein S.N.W."/>
            <person name="Larsson A."/>
            <person name="Li F.W."/>
            <person name="Perroud P.F."/>
            <person name="Phillips J."/>
            <person name="Ranjan P."/>
            <person name="Rokshar D.S."/>
            <person name="Rothfels C.J."/>
            <person name="Schneider L."/>
            <person name="Shu S."/>
            <person name="Stevenson D.W."/>
            <person name="Thummler F."/>
            <person name="Tillich M."/>
            <person name="Villarreal Aguilar J.C."/>
            <person name="Widiez T."/>
            <person name="Wong G.K."/>
            <person name="Wymore A."/>
            <person name="Zhang Y."/>
            <person name="Zimmer A.D."/>
            <person name="Quatrano R.S."/>
            <person name="Mayer K.F.X."/>
            <person name="Goodstein D."/>
            <person name="Casacuberta J.M."/>
            <person name="Vandepoele K."/>
            <person name="Reski R."/>
            <person name="Cuming A.C."/>
            <person name="Tuskan G.A."/>
            <person name="Maumus F."/>
            <person name="Salse J."/>
            <person name="Schmutz J."/>
            <person name="Rensing S.A."/>
        </authorList>
    </citation>
    <scope>NUCLEOTIDE SEQUENCE [LARGE SCALE GENOMIC DNA]</scope>
    <source>
        <strain evidence="3 4">cv. Gransden 2004</strain>
    </source>
</reference>
<dbReference type="Proteomes" id="UP000006727">
    <property type="component" value="Chromosome 16"/>
</dbReference>
<dbReference type="InterPro" id="IPR046959">
    <property type="entry name" value="PRK1-6/SRF4-like"/>
</dbReference>
<dbReference type="Pfam" id="PF00069">
    <property type="entry name" value="Pkinase"/>
    <property type="match status" value="1"/>
</dbReference>
<reference evidence="2 4" key="1">
    <citation type="journal article" date="2008" name="Science">
        <title>The Physcomitrella genome reveals evolutionary insights into the conquest of land by plants.</title>
        <authorList>
            <person name="Rensing S."/>
            <person name="Lang D."/>
            <person name="Zimmer A."/>
            <person name="Terry A."/>
            <person name="Salamov A."/>
            <person name="Shapiro H."/>
            <person name="Nishiyama T."/>
            <person name="Perroud P.-F."/>
            <person name="Lindquist E."/>
            <person name="Kamisugi Y."/>
            <person name="Tanahashi T."/>
            <person name="Sakakibara K."/>
            <person name="Fujita T."/>
            <person name="Oishi K."/>
            <person name="Shin-I T."/>
            <person name="Kuroki Y."/>
            <person name="Toyoda A."/>
            <person name="Suzuki Y."/>
            <person name="Hashimoto A."/>
            <person name="Yamaguchi K."/>
            <person name="Sugano A."/>
            <person name="Kohara Y."/>
            <person name="Fujiyama A."/>
            <person name="Anterola A."/>
            <person name="Aoki S."/>
            <person name="Ashton N."/>
            <person name="Barbazuk W.B."/>
            <person name="Barker E."/>
            <person name="Bennetzen J."/>
            <person name="Bezanilla M."/>
            <person name="Blankenship R."/>
            <person name="Cho S.H."/>
            <person name="Dutcher S."/>
            <person name="Estelle M."/>
            <person name="Fawcett J.A."/>
            <person name="Gundlach H."/>
            <person name="Hanada K."/>
            <person name="Heyl A."/>
            <person name="Hicks K.A."/>
            <person name="Hugh J."/>
            <person name="Lohr M."/>
            <person name="Mayer K."/>
            <person name="Melkozernov A."/>
            <person name="Murata T."/>
            <person name="Nelson D."/>
            <person name="Pils B."/>
            <person name="Prigge M."/>
            <person name="Reiss B."/>
            <person name="Renner T."/>
            <person name="Rombauts S."/>
            <person name="Rushton P."/>
            <person name="Sanderfoot A."/>
            <person name="Schween G."/>
            <person name="Shiu S.-H."/>
            <person name="Stueber K."/>
            <person name="Theodoulou F.L."/>
            <person name="Tu H."/>
            <person name="Van de Peer Y."/>
            <person name="Verrier P.J."/>
            <person name="Waters E."/>
            <person name="Wood A."/>
            <person name="Yang L."/>
            <person name="Cove D."/>
            <person name="Cuming A."/>
            <person name="Hasebe M."/>
            <person name="Lucas S."/>
            <person name="Mishler D.B."/>
            <person name="Reski R."/>
            <person name="Grigoriev I."/>
            <person name="Quatrano R.S."/>
            <person name="Boore J.L."/>
        </authorList>
    </citation>
    <scope>NUCLEOTIDE SEQUENCE [LARGE SCALE GENOMIC DNA]</scope>
    <source>
        <strain evidence="3 4">cv. Gransden 2004</strain>
    </source>
</reference>
<dbReference type="GO" id="GO:0005524">
    <property type="term" value="F:ATP binding"/>
    <property type="evidence" value="ECO:0007669"/>
    <property type="project" value="InterPro"/>
</dbReference>
<dbReference type="PANTHER" id="PTHR48007">
    <property type="entry name" value="LEUCINE-RICH REPEAT RECEPTOR-LIKE PROTEIN KINASE PXC1"/>
    <property type="match status" value="1"/>
</dbReference>
<keyword evidence="4" id="KW-1185">Reference proteome</keyword>
<feature type="domain" description="Protein kinase" evidence="1">
    <location>
        <begin position="144"/>
        <end position="427"/>
    </location>
</feature>
<dbReference type="EnsemblPlants" id="Pp3c16_2424V3.1">
    <property type="protein sequence ID" value="PAC:32983977.CDS.1"/>
    <property type="gene ID" value="Pp3c16_2424"/>
</dbReference>
<dbReference type="InterPro" id="IPR011009">
    <property type="entry name" value="Kinase-like_dom_sf"/>
</dbReference>
<sequence length="427" mass="48050">MDLATLAEIASTAVALVMAPGQLIDLCNNIPSRVKTIASGYDNEVSTILVLKSTITTMSSDFCHRDRPTHYENEALSGLYVVIRKKLQTLQLKLNKDTRMKRLVVIDKRRRSIGELKEYYQILVNLRSVHYMKDDMSNRESTLYNGLRNVSNAQNNVRYKTKSDLANDGVYEDNKNFTVPNDSAIIIHNNIQCMVEYIEPGSSSKEKKDRFLRHVAVVIALRDMSCNYIVKPWKIIEPKKGFYLLSKTALSHRLRDIIGSDVVKKSIPITIDITRVINEIHICGIAHKNINSSSILADANGNVGLSRFIGSRIMSVERSDNSYEQGSAITKRMTLLYQPPERRGQHPSSYSLSCDIYSLGVLLLEIDHGKCLLDDNTTNSGDEVFEAIQLSGDGLLGVARKCMQRGATERPSTFDIIGILEDMQYQH</sequence>
<evidence type="ECO:0000313" key="3">
    <source>
        <dbReference type="EnsemblPlants" id="PAC:32983977.CDS.1"/>
    </source>
</evidence>
<dbReference type="Gramene" id="Pp3c16_2424V3.1">
    <property type="protein sequence ID" value="PAC:32983977.CDS.1"/>
    <property type="gene ID" value="Pp3c16_2424"/>
</dbReference>
<accession>A0A2K1J6V9</accession>
<dbReference type="InterPro" id="IPR000719">
    <property type="entry name" value="Prot_kinase_dom"/>
</dbReference>
<dbReference type="GO" id="GO:0005737">
    <property type="term" value="C:cytoplasm"/>
    <property type="evidence" value="ECO:0000318"/>
    <property type="project" value="GO_Central"/>
</dbReference>
<dbReference type="PANTHER" id="PTHR48007:SF4">
    <property type="entry name" value="LEUCINE-RICH REPEAT RECEPTOR-LIKE PROTEIN KINASE PXC1"/>
    <property type="match status" value="1"/>
</dbReference>
<dbReference type="InParanoid" id="A0A2K1J6V9"/>
<reference evidence="3" key="3">
    <citation type="submission" date="2020-12" db="UniProtKB">
        <authorList>
            <consortium name="EnsemblPlants"/>
        </authorList>
    </citation>
    <scope>IDENTIFICATION</scope>
</reference>
<dbReference type="Gene3D" id="1.10.510.10">
    <property type="entry name" value="Transferase(Phosphotransferase) domain 1"/>
    <property type="match status" value="1"/>
</dbReference>
<dbReference type="PROSITE" id="PS50011">
    <property type="entry name" value="PROTEIN_KINASE_DOM"/>
    <property type="match status" value="1"/>
</dbReference>
<evidence type="ECO:0000313" key="4">
    <source>
        <dbReference type="Proteomes" id="UP000006727"/>
    </source>
</evidence>
<dbReference type="PaxDb" id="3218-PP1S242_54V6.1"/>
<protein>
    <recommendedName>
        <fullName evidence="1">Protein kinase domain-containing protein</fullName>
    </recommendedName>
</protein>
<dbReference type="SMART" id="SM00220">
    <property type="entry name" value="S_TKc"/>
    <property type="match status" value="1"/>
</dbReference>
<evidence type="ECO:0000313" key="2">
    <source>
        <dbReference type="EMBL" id="PNR37260.1"/>
    </source>
</evidence>
<evidence type="ECO:0000259" key="1">
    <source>
        <dbReference type="PROSITE" id="PS50011"/>
    </source>
</evidence>
<name>A0A2K1J6V9_PHYPA</name>